<comment type="caution">
    <text evidence="2">The sequence shown here is derived from an EMBL/GenBank/DDBJ whole genome shotgun (WGS) entry which is preliminary data.</text>
</comment>
<sequence>MCHRRTHEKIDKQSEKAPRKHTGRLAWPPQPVTCWGWNTAWHVPLYSRPRPPGVAVKWSHPIEEAARRPCASRRHFQGDTVPSSARMHTRHLVLASDLVDIVCVYPCFYLFGGFISGNITVVNNNLSVHQDTTVWVVGVGGS</sequence>
<gene>
    <name evidence="2" type="ORF">NDU88_002337</name>
</gene>
<dbReference type="EMBL" id="JANPWB010000005">
    <property type="protein sequence ID" value="KAJ1185545.1"/>
    <property type="molecule type" value="Genomic_DNA"/>
</dbReference>
<evidence type="ECO:0000256" key="1">
    <source>
        <dbReference type="SAM" id="MobiDB-lite"/>
    </source>
</evidence>
<feature type="compositionally biased region" description="Basic and acidic residues" evidence="1">
    <location>
        <begin position="8"/>
        <end position="17"/>
    </location>
</feature>
<name>A0AAV7U991_PLEWA</name>
<evidence type="ECO:0000313" key="3">
    <source>
        <dbReference type="Proteomes" id="UP001066276"/>
    </source>
</evidence>
<accession>A0AAV7U991</accession>
<reference evidence="2" key="1">
    <citation type="journal article" date="2022" name="bioRxiv">
        <title>Sequencing and chromosome-scale assembly of the giantPleurodeles waltlgenome.</title>
        <authorList>
            <person name="Brown T."/>
            <person name="Elewa A."/>
            <person name="Iarovenko S."/>
            <person name="Subramanian E."/>
            <person name="Araus A.J."/>
            <person name="Petzold A."/>
            <person name="Susuki M."/>
            <person name="Suzuki K.-i.T."/>
            <person name="Hayashi T."/>
            <person name="Toyoda A."/>
            <person name="Oliveira C."/>
            <person name="Osipova E."/>
            <person name="Leigh N.D."/>
            <person name="Simon A."/>
            <person name="Yun M.H."/>
        </authorList>
    </citation>
    <scope>NUCLEOTIDE SEQUENCE</scope>
    <source>
        <strain evidence="2">20211129_DDA</strain>
        <tissue evidence="2">Liver</tissue>
    </source>
</reference>
<organism evidence="2 3">
    <name type="scientific">Pleurodeles waltl</name>
    <name type="common">Iberian ribbed newt</name>
    <dbReference type="NCBI Taxonomy" id="8319"/>
    <lineage>
        <taxon>Eukaryota</taxon>
        <taxon>Metazoa</taxon>
        <taxon>Chordata</taxon>
        <taxon>Craniata</taxon>
        <taxon>Vertebrata</taxon>
        <taxon>Euteleostomi</taxon>
        <taxon>Amphibia</taxon>
        <taxon>Batrachia</taxon>
        <taxon>Caudata</taxon>
        <taxon>Salamandroidea</taxon>
        <taxon>Salamandridae</taxon>
        <taxon>Pleurodelinae</taxon>
        <taxon>Pleurodeles</taxon>
    </lineage>
</organism>
<protein>
    <submittedName>
        <fullName evidence="2">Uncharacterized protein</fullName>
    </submittedName>
</protein>
<dbReference type="Proteomes" id="UP001066276">
    <property type="component" value="Chromosome 3_1"/>
</dbReference>
<proteinExistence type="predicted"/>
<evidence type="ECO:0000313" key="2">
    <source>
        <dbReference type="EMBL" id="KAJ1185545.1"/>
    </source>
</evidence>
<feature type="region of interest" description="Disordered" evidence="1">
    <location>
        <begin position="1"/>
        <end position="25"/>
    </location>
</feature>
<keyword evidence="3" id="KW-1185">Reference proteome</keyword>
<dbReference type="AlphaFoldDB" id="A0AAV7U991"/>